<name>W9HSP9_FUSOX</name>
<reference evidence="1 2" key="1">
    <citation type="submission" date="2011-06" db="EMBL/GenBank/DDBJ databases">
        <title>The Genome Sequence of Fusarium oxysporum FOSC 3-a.</title>
        <authorList>
            <consortium name="The Broad Institute Genome Sequencing Platform"/>
            <person name="Ma L.-J."/>
            <person name="Gale L.R."/>
            <person name="Schwartz D.C."/>
            <person name="Zhou S."/>
            <person name="Corby-Kistler H."/>
            <person name="Young S.K."/>
            <person name="Zeng Q."/>
            <person name="Gargeya S."/>
            <person name="Fitzgerald M."/>
            <person name="Haas B."/>
            <person name="Abouelleil A."/>
            <person name="Alvarado L."/>
            <person name="Arachchi H.M."/>
            <person name="Berlin A."/>
            <person name="Brown A."/>
            <person name="Chapman S.B."/>
            <person name="Chen Z."/>
            <person name="Dunbar C."/>
            <person name="Freedman E."/>
            <person name="Gearin G."/>
            <person name="Gellesch M."/>
            <person name="Goldberg J."/>
            <person name="Griggs A."/>
            <person name="Gujja S."/>
            <person name="Heiman D."/>
            <person name="Howarth C."/>
            <person name="Larson L."/>
            <person name="Lui A."/>
            <person name="MacDonald P.J.P."/>
            <person name="Mehta T."/>
            <person name="Montmayeur A."/>
            <person name="Murphy C."/>
            <person name="Neiman D."/>
            <person name="Pearson M."/>
            <person name="Priest M."/>
            <person name="Roberts A."/>
            <person name="Saif S."/>
            <person name="Shea T."/>
            <person name="Shenoy N."/>
            <person name="Sisk P."/>
            <person name="Stolte C."/>
            <person name="Sykes S."/>
            <person name="Wortman J."/>
            <person name="Nusbaum C."/>
            <person name="Birren B."/>
        </authorList>
    </citation>
    <scope>NUCLEOTIDE SEQUENCE [LARGE SCALE GENOMIC DNA]</scope>
    <source>
        <strain evidence="2">FOSC 3-a</strain>
    </source>
</reference>
<evidence type="ECO:0000313" key="2">
    <source>
        <dbReference type="Proteomes" id="UP000030753"/>
    </source>
</evidence>
<dbReference type="AlphaFoldDB" id="W9HSP9"/>
<dbReference type="EMBL" id="JH717846">
    <property type="protein sequence ID" value="EWY85332.1"/>
    <property type="molecule type" value="Genomic_DNA"/>
</dbReference>
<dbReference type="Proteomes" id="UP000030753">
    <property type="component" value="Unassembled WGS sequence"/>
</dbReference>
<sequence>MDVGFRARVMDVEGELANKIEAWLGFDRSAQRTGSIISIGSVIESCRFSWAEDVTEGRVIADVARPGYPRM</sequence>
<protein>
    <submittedName>
        <fullName evidence="1">Uncharacterized protein</fullName>
    </submittedName>
</protein>
<proteinExistence type="predicted"/>
<gene>
    <name evidence="1" type="ORF">FOYG_12536</name>
</gene>
<dbReference type="HOGENOM" id="CLU_2740091_0_0_1"/>
<evidence type="ECO:0000313" key="1">
    <source>
        <dbReference type="EMBL" id="EWY85332.1"/>
    </source>
</evidence>
<accession>W9HSP9</accession>
<organism evidence="1 2">
    <name type="scientific">Fusarium oxysporum NRRL 32931</name>
    <dbReference type="NCBI Taxonomy" id="660029"/>
    <lineage>
        <taxon>Eukaryota</taxon>
        <taxon>Fungi</taxon>
        <taxon>Dikarya</taxon>
        <taxon>Ascomycota</taxon>
        <taxon>Pezizomycotina</taxon>
        <taxon>Sordariomycetes</taxon>
        <taxon>Hypocreomycetidae</taxon>
        <taxon>Hypocreales</taxon>
        <taxon>Nectriaceae</taxon>
        <taxon>Fusarium</taxon>
        <taxon>Fusarium oxysporum species complex</taxon>
    </lineage>
</organism>